<dbReference type="eggNOG" id="COG4394">
    <property type="taxonomic scope" value="Bacteria"/>
</dbReference>
<evidence type="ECO:0000256" key="3">
    <source>
        <dbReference type="ARBA" id="ARBA00024303"/>
    </source>
</evidence>
<dbReference type="PIRSF" id="PIRSF015557">
    <property type="entry name" value="UCP015557"/>
    <property type="match status" value="1"/>
</dbReference>
<keyword evidence="1" id="KW-0328">Glycosyltransferase</keyword>
<organism evidence="8 9">
    <name type="scientific">Bordetella trematum</name>
    <dbReference type="NCBI Taxonomy" id="123899"/>
    <lineage>
        <taxon>Bacteria</taxon>
        <taxon>Pseudomonadati</taxon>
        <taxon>Pseudomonadota</taxon>
        <taxon>Betaproteobacteria</taxon>
        <taxon>Burkholderiales</taxon>
        <taxon>Alcaligenaceae</taxon>
        <taxon>Bordetella</taxon>
    </lineage>
</organism>
<keyword evidence="9" id="KW-1185">Reference proteome</keyword>
<gene>
    <name evidence="8" type="ORF">SAMEA3906487_00015</name>
</gene>
<dbReference type="InterPro" id="IPR016633">
    <property type="entry name" value="EarP"/>
</dbReference>
<evidence type="ECO:0000256" key="7">
    <source>
        <dbReference type="ARBA" id="ARBA00048472"/>
    </source>
</evidence>
<name>A0A157S6F4_9BORD</name>
<evidence type="ECO:0000256" key="6">
    <source>
        <dbReference type="ARBA" id="ARBA00030025"/>
    </source>
</evidence>
<sequence length="362" mass="40615">MRADIFCRVVDNYGDIGVCWRLARRLREGHGWQLRLWVDDLEAFARLQPQVDPALAAQQLGGIEIRRWDDAASDAPGEIVIEAFACDPPARFMAAMRAQPQPPVWINLEYLSAEDWVQDCHGLPSMRPDGLRKYFFFPGFTARTGGLIREAGLTQARDGWQADAAARAAFLRELGVVRAHPDSRLVTLFCYPHAPYLEMARALASRPTLLLAPQGVAPGLEAAAGGLLQIARIPFVTQPDFDRLLWSADLNFVRGEDSFIRAAWAARPLVWQIYPQDDDVHLDKLHAWLQHYPAPPAARELQLRWNTPQTPADWAGTLSAALDGSHWAQWQNQARQWDAEQAARPDLGDSLVKFCADIINSR</sequence>
<dbReference type="Proteomes" id="UP000076825">
    <property type="component" value="Chromosome 1"/>
</dbReference>
<dbReference type="Pfam" id="PF10093">
    <property type="entry name" value="EarP"/>
    <property type="match status" value="1"/>
</dbReference>
<accession>A0A157S6F4</accession>
<evidence type="ECO:0000313" key="8">
    <source>
        <dbReference type="EMBL" id="SAI65977.1"/>
    </source>
</evidence>
<dbReference type="PATRIC" id="fig|123899.6.peg.12"/>
<dbReference type="OrthoDB" id="209085at2"/>
<dbReference type="AlphaFoldDB" id="A0A157S6F4"/>
<comment type="similarity">
    <text evidence="4">Belongs to the glycosyltransferase 104 family.</text>
</comment>
<evidence type="ECO:0000256" key="4">
    <source>
        <dbReference type="ARBA" id="ARBA00024346"/>
    </source>
</evidence>
<keyword evidence="2" id="KW-0808">Transferase</keyword>
<dbReference type="GO" id="GO:0106361">
    <property type="term" value="F:protein-arginine rhamnosyltransferase activity"/>
    <property type="evidence" value="ECO:0007669"/>
    <property type="project" value="InterPro"/>
</dbReference>
<dbReference type="RefSeq" id="WP_063491345.1">
    <property type="nucleotide sequence ID" value="NZ_CP016340.1"/>
</dbReference>
<evidence type="ECO:0000256" key="1">
    <source>
        <dbReference type="ARBA" id="ARBA00022676"/>
    </source>
</evidence>
<reference evidence="8 9" key="1">
    <citation type="submission" date="2016-04" db="EMBL/GenBank/DDBJ databases">
        <authorList>
            <consortium name="Pathogen Informatics"/>
        </authorList>
    </citation>
    <scope>NUCLEOTIDE SEQUENCE [LARGE SCALE GENOMIC DNA]</scope>
    <source>
        <strain evidence="8 9">H044680328</strain>
    </source>
</reference>
<dbReference type="NCBIfam" id="TIGR03837">
    <property type="entry name" value="efp_Arg_rhamno"/>
    <property type="match status" value="1"/>
</dbReference>
<protein>
    <recommendedName>
        <fullName evidence="5">Protein-arginine rhamnosyltransferase</fullName>
    </recommendedName>
    <alternativeName>
        <fullName evidence="6">EF-P arginine rhamnosyltransferase</fullName>
    </alternativeName>
</protein>
<comment type="catalytic activity">
    <reaction evidence="7">
        <text>dTDP-beta-L-rhamnose + L-arginyl-[protein] = N(omega)-(alpha-L-rhamnosyl)-L-arginyl-[protein] + dTDP + H(+)</text>
        <dbReference type="Rhea" id="RHEA:66692"/>
        <dbReference type="Rhea" id="RHEA-COMP:10532"/>
        <dbReference type="Rhea" id="RHEA-COMP:17096"/>
        <dbReference type="ChEBI" id="CHEBI:15378"/>
        <dbReference type="ChEBI" id="CHEBI:29965"/>
        <dbReference type="ChEBI" id="CHEBI:57510"/>
        <dbReference type="ChEBI" id="CHEBI:58369"/>
        <dbReference type="ChEBI" id="CHEBI:167445"/>
    </reaction>
    <physiologicalReaction direction="left-to-right" evidence="7">
        <dbReference type="Rhea" id="RHEA:66693"/>
    </physiologicalReaction>
</comment>
<evidence type="ECO:0000313" key="9">
    <source>
        <dbReference type="Proteomes" id="UP000076825"/>
    </source>
</evidence>
<dbReference type="GeneID" id="56588560"/>
<evidence type="ECO:0000256" key="2">
    <source>
        <dbReference type="ARBA" id="ARBA00022679"/>
    </source>
</evidence>
<dbReference type="KEGG" id="btrm:SAMEA390648700015"/>
<evidence type="ECO:0000256" key="5">
    <source>
        <dbReference type="ARBA" id="ARBA00024416"/>
    </source>
</evidence>
<dbReference type="STRING" id="123899.SAMEA3906487_00015"/>
<dbReference type="EMBL" id="LT546645">
    <property type="protein sequence ID" value="SAI65977.1"/>
    <property type="molecule type" value="Genomic_DNA"/>
</dbReference>
<proteinExistence type="inferred from homology"/>
<comment type="function">
    <text evidence="3">Protein-arginine rhamnosyltransferase that catalyzes the transfer of a single rhamnose to elongation factor P (EF-P) on 'Lys-32', a modification required for EF-P-dependent rescue of polyproline stalled ribosomes.</text>
</comment>